<proteinExistence type="predicted"/>
<name>A0A143HPB0_MICTH</name>
<organism evidence="1 2">
    <name type="scientific">Microbulbifer thermotolerans</name>
    <dbReference type="NCBI Taxonomy" id="252514"/>
    <lineage>
        <taxon>Bacteria</taxon>
        <taxon>Pseudomonadati</taxon>
        <taxon>Pseudomonadota</taxon>
        <taxon>Gammaproteobacteria</taxon>
        <taxon>Cellvibrionales</taxon>
        <taxon>Microbulbiferaceae</taxon>
        <taxon>Microbulbifer</taxon>
    </lineage>
</organism>
<dbReference type="Gene3D" id="1.10.10.10">
    <property type="entry name" value="Winged helix-like DNA-binding domain superfamily/Winged helix DNA-binding domain"/>
    <property type="match status" value="1"/>
</dbReference>
<dbReference type="InterPro" id="IPR036388">
    <property type="entry name" value="WH-like_DNA-bd_sf"/>
</dbReference>
<dbReference type="InterPro" id="IPR011006">
    <property type="entry name" value="CheY-like_superfamily"/>
</dbReference>
<dbReference type="OrthoDB" id="9180348at2"/>
<dbReference type="InterPro" id="IPR016032">
    <property type="entry name" value="Sig_transdc_resp-reg_C-effctor"/>
</dbReference>
<dbReference type="InterPro" id="IPR001789">
    <property type="entry name" value="Sig_transdc_resp-reg_receiver"/>
</dbReference>
<evidence type="ECO:0000313" key="1">
    <source>
        <dbReference type="EMBL" id="AMX03528.1"/>
    </source>
</evidence>
<dbReference type="Gene3D" id="3.40.50.2300">
    <property type="match status" value="1"/>
</dbReference>
<dbReference type="PROSITE" id="PS50110">
    <property type="entry name" value="RESPONSE_REGULATORY"/>
    <property type="match status" value="1"/>
</dbReference>
<dbReference type="GeneID" id="76609136"/>
<dbReference type="GO" id="GO:0006355">
    <property type="term" value="P:regulation of DNA-templated transcription"/>
    <property type="evidence" value="ECO:0007669"/>
    <property type="project" value="InterPro"/>
</dbReference>
<reference evidence="2" key="1">
    <citation type="submission" date="2016-03" db="EMBL/GenBank/DDBJ databases">
        <authorList>
            <person name="Lee Y.-S."/>
            <person name="Choi Y.-L."/>
        </authorList>
    </citation>
    <scope>NUCLEOTIDE SEQUENCE [LARGE SCALE GENOMIC DNA]</scope>
    <source>
        <strain evidence="2">DAU221</strain>
    </source>
</reference>
<dbReference type="GO" id="GO:0000160">
    <property type="term" value="P:phosphorelay signal transduction system"/>
    <property type="evidence" value="ECO:0007669"/>
    <property type="project" value="InterPro"/>
</dbReference>
<dbReference type="PROSITE" id="PS51755">
    <property type="entry name" value="OMPR_PHOB"/>
    <property type="match status" value="1"/>
</dbReference>
<dbReference type="AlphaFoldDB" id="A0A143HPB0"/>
<sequence length="308" mass="34073">MKQELASKPDSESVKGLKQPKSWKFGNTLVEEGNSTIHICENPVNLDWSCYSVLIALLRNNGEPVSKQDLLEIAWPGKVVQENSLAKLIGRLRKSLGTDGQALKTVHGFGYRITAQCFISADAAIAPSPGRPTKPSRRIAHWRPWAGAALAATVAATWLGLELRREDETQELRIGEPPNTIGRVLWVDDHPENNVAEARYLESQGIAVYQVTNSVDALRILSMYDSYTAVISDLGRGEKPLAGFRLVEELRRREDNTPFFLYTILPSNAQRELLAELGGQGVAATPQDLYDLILPLFEHSNNQPAHAL</sequence>
<accession>A0A143HPB0</accession>
<gene>
    <name evidence="1" type="ORF">A3224_13945</name>
</gene>
<dbReference type="RefSeq" id="WP_067155875.1">
    <property type="nucleotide sequence ID" value="NZ_CP014864.1"/>
</dbReference>
<protein>
    <submittedName>
        <fullName evidence="1">Uncharacterized protein</fullName>
    </submittedName>
</protein>
<evidence type="ECO:0000313" key="2">
    <source>
        <dbReference type="Proteomes" id="UP000076077"/>
    </source>
</evidence>
<dbReference type="EMBL" id="CP014864">
    <property type="protein sequence ID" value="AMX03528.1"/>
    <property type="molecule type" value="Genomic_DNA"/>
</dbReference>
<dbReference type="KEGG" id="mthd:A3224_13945"/>
<dbReference type="CDD" id="cd00383">
    <property type="entry name" value="trans_reg_C"/>
    <property type="match status" value="1"/>
</dbReference>
<dbReference type="CDD" id="cd00156">
    <property type="entry name" value="REC"/>
    <property type="match status" value="1"/>
</dbReference>
<dbReference type="SMART" id="SM00862">
    <property type="entry name" value="Trans_reg_C"/>
    <property type="match status" value="1"/>
</dbReference>
<keyword evidence="2" id="KW-1185">Reference proteome</keyword>
<dbReference type="SUPFAM" id="SSF46894">
    <property type="entry name" value="C-terminal effector domain of the bipartite response regulators"/>
    <property type="match status" value="1"/>
</dbReference>
<dbReference type="STRING" id="252514.A3224_13945"/>
<dbReference type="SUPFAM" id="SSF52172">
    <property type="entry name" value="CheY-like"/>
    <property type="match status" value="1"/>
</dbReference>
<dbReference type="Proteomes" id="UP000076077">
    <property type="component" value="Chromosome"/>
</dbReference>
<dbReference type="InterPro" id="IPR001867">
    <property type="entry name" value="OmpR/PhoB-type_DNA-bd"/>
</dbReference>
<dbReference type="GO" id="GO:0003677">
    <property type="term" value="F:DNA binding"/>
    <property type="evidence" value="ECO:0007669"/>
    <property type="project" value="UniProtKB-UniRule"/>
</dbReference>
<dbReference type="Pfam" id="PF00486">
    <property type="entry name" value="Trans_reg_C"/>
    <property type="match status" value="1"/>
</dbReference>